<keyword evidence="3" id="KW-1185">Reference proteome</keyword>
<evidence type="ECO:0000313" key="2">
    <source>
        <dbReference type="EMBL" id="MFD2694947.1"/>
    </source>
</evidence>
<evidence type="ECO:0000256" key="1">
    <source>
        <dbReference type="SAM" id="SignalP"/>
    </source>
</evidence>
<evidence type="ECO:0000313" key="3">
    <source>
        <dbReference type="Proteomes" id="UP001597399"/>
    </source>
</evidence>
<feature type="chain" id="PRO_5046401485" description="DUF2914 domain-containing protein" evidence="1">
    <location>
        <begin position="25"/>
        <end position="132"/>
    </location>
</feature>
<feature type="signal peptide" evidence="1">
    <location>
        <begin position="1"/>
        <end position="24"/>
    </location>
</feature>
<dbReference type="EMBL" id="JBHUMQ010000034">
    <property type="protein sequence ID" value="MFD2694947.1"/>
    <property type="molecule type" value="Genomic_DNA"/>
</dbReference>
<protein>
    <recommendedName>
        <fullName evidence="4">DUF2914 domain-containing protein</fullName>
    </recommendedName>
</protein>
<dbReference type="RefSeq" id="WP_253064530.1">
    <property type="nucleotide sequence ID" value="NZ_JAMXWM010000031.1"/>
</dbReference>
<organism evidence="2 3">
    <name type="scientific">Sporolactobacillus shoreicorticis</name>
    <dbReference type="NCBI Taxonomy" id="1923877"/>
    <lineage>
        <taxon>Bacteria</taxon>
        <taxon>Bacillati</taxon>
        <taxon>Bacillota</taxon>
        <taxon>Bacilli</taxon>
        <taxon>Bacillales</taxon>
        <taxon>Sporolactobacillaceae</taxon>
        <taxon>Sporolactobacillus</taxon>
    </lineage>
</organism>
<dbReference type="Proteomes" id="UP001597399">
    <property type="component" value="Unassembled WGS sequence"/>
</dbReference>
<sequence length="132" mass="14707">MKKILRLFTAALLSLGILTGVALPQDIVPATSQNVAYAKTAPLKVTSSKLNVYRGQYAYFTIKGKKKTKGYATVYYKSGKSKSKTLGTKKTNSKGYATWRWKVGTRTTPGTWKVYVKIGNQTKTLKLKVHKR</sequence>
<gene>
    <name evidence="2" type="ORF">ACFSUE_15130</name>
</gene>
<evidence type="ECO:0008006" key="4">
    <source>
        <dbReference type="Google" id="ProtNLM"/>
    </source>
</evidence>
<accession>A0ABW5S5T8</accession>
<comment type="caution">
    <text evidence="2">The sequence shown here is derived from an EMBL/GenBank/DDBJ whole genome shotgun (WGS) entry which is preliminary data.</text>
</comment>
<proteinExistence type="predicted"/>
<keyword evidence="1" id="KW-0732">Signal</keyword>
<reference evidence="3" key="1">
    <citation type="journal article" date="2019" name="Int. J. Syst. Evol. Microbiol.">
        <title>The Global Catalogue of Microorganisms (GCM) 10K type strain sequencing project: providing services to taxonomists for standard genome sequencing and annotation.</title>
        <authorList>
            <consortium name="The Broad Institute Genomics Platform"/>
            <consortium name="The Broad Institute Genome Sequencing Center for Infectious Disease"/>
            <person name="Wu L."/>
            <person name="Ma J."/>
        </authorList>
    </citation>
    <scope>NUCLEOTIDE SEQUENCE [LARGE SCALE GENOMIC DNA]</scope>
    <source>
        <strain evidence="3">TISTR 2466</strain>
    </source>
</reference>
<name>A0ABW5S5T8_9BACL</name>